<gene>
    <name evidence="2" type="ordered locus">Deide_2p01205</name>
</gene>
<accession>C1D2Z8</accession>
<proteinExistence type="predicted"/>
<evidence type="ECO:0000259" key="1">
    <source>
        <dbReference type="SMART" id="SM00563"/>
    </source>
</evidence>
<dbReference type="Pfam" id="PF01553">
    <property type="entry name" value="Acyltransferase"/>
    <property type="match status" value="1"/>
</dbReference>
<feature type="domain" description="Phospholipid/glycerol acyltransferase" evidence="1">
    <location>
        <begin position="28"/>
        <end position="133"/>
    </location>
</feature>
<name>C1D2Z8_DEIDV</name>
<keyword evidence="2" id="KW-0614">Plasmid</keyword>
<dbReference type="HOGENOM" id="CLU_097817_0_0_0"/>
<sequence>MLRATIRRQVRQGLAGLWVRGEAPQGGAVLAPNHHSWWDGYLLAELAWQADQSLRVMMTTRQLARFPFLQLIGARPPEQLRPLARDAHAGCWVVVFPEGAIQAAGPLVDLQPGAAWLATAAGVPLVPVALRVAVRAGPSPEAFVRFGRPCPAPELPVRLAEVLAALDTDLAAADPALPPAGYLRRVMGRTSRPDEVTPAVRWLARLSGFQAPEEAPHHPRGRHGKMRP</sequence>
<evidence type="ECO:0000313" key="2">
    <source>
        <dbReference type="EMBL" id="ACO47787.1"/>
    </source>
</evidence>
<evidence type="ECO:0000313" key="3">
    <source>
        <dbReference type="Proteomes" id="UP000002208"/>
    </source>
</evidence>
<dbReference type="AlphaFoldDB" id="C1D2Z8"/>
<organism evidence="2 3">
    <name type="scientific">Deinococcus deserti (strain DSM 17065 / CIP 109153 / LMG 22923 / VCD115)</name>
    <dbReference type="NCBI Taxonomy" id="546414"/>
    <lineage>
        <taxon>Bacteria</taxon>
        <taxon>Thermotogati</taxon>
        <taxon>Deinococcota</taxon>
        <taxon>Deinococci</taxon>
        <taxon>Deinococcales</taxon>
        <taxon>Deinococcaceae</taxon>
        <taxon>Deinococcus</taxon>
    </lineage>
</organism>
<dbReference type="SMART" id="SM00563">
    <property type="entry name" value="PlsC"/>
    <property type="match status" value="1"/>
</dbReference>
<dbReference type="GO" id="GO:0016746">
    <property type="term" value="F:acyltransferase activity"/>
    <property type="evidence" value="ECO:0007669"/>
    <property type="project" value="InterPro"/>
</dbReference>
<dbReference type="SUPFAM" id="SSF69593">
    <property type="entry name" value="Glycerol-3-phosphate (1)-acyltransferase"/>
    <property type="match status" value="1"/>
</dbReference>
<protein>
    <recommendedName>
        <fullName evidence="1">Phospholipid/glycerol acyltransferase domain-containing protein</fullName>
    </recommendedName>
</protein>
<keyword evidence="3" id="KW-1185">Reference proteome</keyword>
<dbReference type="KEGG" id="ddr:Deide_2p01205"/>
<dbReference type="InterPro" id="IPR002123">
    <property type="entry name" value="Plipid/glycerol_acylTrfase"/>
</dbReference>
<dbReference type="EMBL" id="CP001116">
    <property type="protein sequence ID" value="ACO47787.1"/>
    <property type="molecule type" value="Genomic_DNA"/>
</dbReference>
<dbReference type="OrthoDB" id="152799at2"/>
<dbReference type="CDD" id="cd07989">
    <property type="entry name" value="LPLAT_AGPAT-like"/>
    <property type="match status" value="1"/>
</dbReference>
<geneLocation type="plasmid" evidence="3">
    <name>pDeide2</name>
</geneLocation>
<reference evidence="2 3" key="1">
    <citation type="journal article" date="2009" name="PLoS Genet.">
        <title>Alliance of proteomics and genomics to unravel the specificities of Sahara bacterium Deinococcus deserti.</title>
        <authorList>
            <person name="de Groot A."/>
            <person name="Dulermo R."/>
            <person name="Ortet P."/>
            <person name="Blanchard L."/>
            <person name="Guerin P."/>
            <person name="Fernandez B."/>
            <person name="Vacherie B."/>
            <person name="Dossat C."/>
            <person name="Jolivet E."/>
            <person name="Siguier P."/>
            <person name="Chandler M."/>
            <person name="Barakat M."/>
            <person name="Dedieu A."/>
            <person name="Barbe V."/>
            <person name="Heulin T."/>
            <person name="Sommer S."/>
            <person name="Achouak W."/>
            <person name="Armengaud J."/>
        </authorList>
    </citation>
    <scope>NUCLEOTIDE SEQUENCE [LARGE SCALE GENOMIC DNA]</scope>
    <source>
        <strain evidence="3">DSM 17065 / CIP 109153 / LMG 22923 / VCD115</strain>
        <plasmid evidence="3">pDeide2</plasmid>
    </source>
</reference>
<dbReference type="Proteomes" id="UP000002208">
    <property type="component" value="Plasmid 2"/>
</dbReference>